<reference evidence="2 3" key="1">
    <citation type="journal article" date="2018" name="Gigascience">
        <title>Genomes of trombidid mites reveal novel predicted allergens and laterally-transferred genes associated with secondary metabolism.</title>
        <authorList>
            <person name="Dong X."/>
            <person name="Chaisiri K."/>
            <person name="Xia D."/>
            <person name="Armstrong S.D."/>
            <person name="Fang Y."/>
            <person name="Donnelly M.J."/>
            <person name="Kadowaki T."/>
            <person name="McGarry J.W."/>
            <person name="Darby A.C."/>
            <person name="Makepeace B.L."/>
        </authorList>
    </citation>
    <scope>NUCLEOTIDE SEQUENCE [LARGE SCALE GENOMIC DNA]</scope>
    <source>
        <strain evidence="2">UoL-UT</strain>
    </source>
</reference>
<protein>
    <submittedName>
        <fullName evidence="2">CD2 antigen cytoplasmic tail-binding protein 2-like protein</fullName>
    </submittedName>
</protein>
<dbReference type="AlphaFoldDB" id="A0A443SRM6"/>
<dbReference type="Proteomes" id="UP000288716">
    <property type="component" value="Unassembled WGS sequence"/>
</dbReference>
<comment type="caution">
    <text evidence="2">The sequence shown here is derived from an EMBL/GenBank/DDBJ whole genome shotgun (WGS) entry which is preliminary data.</text>
</comment>
<proteinExistence type="predicted"/>
<dbReference type="EMBL" id="NCKV01000602">
    <property type="protein sequence ID" value="RWS30190.1"/>
    <property type="molecule type" value="Genomic_DNA"/>
</dbReference>
<evidence type="ECO:0000313" key="3">
    <source>
        <dbReference type="Proteomes" id="UP000288716"/>
    </source>
</evidence>
<dbReference type="PANTHER" id="PTHR13138:SF3">
    <property type="entry name" value="CD2 ANTIGEN CYTOPLASMIC TAIL-BINDING PROTEIN 2"/>
    <property type="match status" value="1"/>
</dbReference>
<feature type="region of interest" description="Disordered" evidence="1">
    <location>
        <begin position="1"/>
        <end position="21"/>
    </location>
</feature>
<sequence length="204" mass="23860">MEKESENTDAVLPSHKRKRHDTCEDKYDIESAFEAKERECAAVDEHIGFTAFNMDDELEEGHFDDEGTFIFRRDKEQLADWWIDNVDRSQLAEVKHKENKDDDCEPEIDLKKCYAEIVDFMIPHETVANAIQRLGKINKNTQKDKQKRQSEESVSDERAKVREKLSQIISLADRILQTGDTDVYEKTYEQIVYINNKHEAENCG</sequence>
<gene>
    <name evidence="2" type="ORF">B4U80_00437</name>
</gene>
<dbReference type="VEuPathDB" id="VectorBase:LDEU001853"/>
<dbReference type="OrthoDB" id="331341at2759"/>
<evidence type="ECO:0000256" key="1">
    <source>
        <dbReference type="SAM" id="MobiDB-lite"/>
    </source>
</evidence>
<dbReference type="PANTHER" id="PTHR13138">
    <property type="entry name" value="PROTEIN LIN1"/>
    <property type="match status" value="1"/>
</dbReference>
<accession>A0A443SRM6</accession>
<evidence type="ECO:0000313" key="2">
    <source>
        <dbReference type="EMBL" id="RWS30190.1"/>
    </source>
</evidence>
<dbReference type="STRING" id="299467.A0A443SRM6"/>
<keyword evidence="3" id="KW-1185">Reference proteome</keyword>
<organism evidence="2 3">
    <name type="scientific">Leptotrombidium deliense</name>
    <dbReference type="NCBI Taxonomy" id="299467"/>
    <lineage>
        <taxon>Eukaryota</taxon>
        <taxon>Metazoa</taxon>
        <taxon>Ecdysozoa</taxon>
        <taxon>Arthropoda</taxon>
        <taxon>Chelicerata</taxon>
        <taxon>Arachnida</taxon>
        <taxon>Acari</taxon>
        <taxon>Acariformes</taxon>
        <taxon>Trombidiformes</taxon>
        <taxon>Prostigmata</taxon>
        <taxon>Anystina</taxon>
        <taxon>Parasitengona</taxon>
        <taxon>Trombiculoidea</taxon>
        <taxon>Trombiculidae</taxon>
        <taxon>Leptotrombidium</taxon>
    </lineage>
</organism>
<dbReference type="GO" id="GO:0005682">
    <property type="term" value="C:U5 snRNP"/>
    <property type="evidence" value="ECO:0007669"/>
    <property type="project" value="InterPro"/>
</dbReference>
<name>A0A443SRM6_9ACAR</name>
<dbReference type="InterPro" id="IPR039905">
    <property type="entry name" value="CD2BP2/Lin1"/>
</dbReference>